<dbReference type="GO" id="GO:0051301">
    <property type="term" value="P:cell division"/>
    <property type="evidence" value="ECO:0007669"/>
    <property type="project" value="InterPro"/>
</dbReference>
<feature type="transmembrane region" description="Helical" evidence="11">
    <location>
        <begin position="46"/>
        <end position="64"/>
    </location>
</feature>
<feature type="transmembrane region" description="Helical" evidence="11">
    <location>
        <begin position="137"/>
        <end position="156"/>
    </location>
</feature>
<keyword evidence="2 11" id="KW-1003">Cell membrane</keyword>
<name>A0A7W8D3W1_9GAMM</name>
<dbReference type="PANTHER" id="PTHR30474:SF1">
    <property type="entry name" value="PEPTIDOGLYCAN GLYCOSYLTRANSFERASE MRDB"/>
    <property type="match status" value="1"/>
</dbReference>
<dbReference type="GO" id="GO:0071555">
    <property type="term" value="P:cell wall organization"/>
    <property type="evidence" value="ECO:0007669"/>
    <property type="project" value="UniProtKB-KW"/>
</dbReference>
<evidence type="ECO:0000256" key="4">
    <source>
        <dbReference type="ARBA" id="ARBA00022679"/>
    </source>
</evidence>
<dbReference type="InterPro" id="IPR018365">
    <property type="entry name" value="Cell_cycle_FtsW-rel_CS"/>
</dbReference>
<evidence type="ECO:0000313" key="12">
    <source>
        <dbReference type="EMBL" id="MBB5207434.1"/>
    </source>
</evidence>
<dbReference type="PROSITE" id="PS00428">
    <property type="entry name" value="FTSW_RODA_SPOVE"/>
    <property type="match status" value="1"/>
</dbReference>
<dbReference type="GO" id="GO:0015648">
    <property type="term" value="F:lipid-linked peptidoglycan transporter activity"/>
    <property type="evidence" value="ECO:0007669"/>
    <property type="project" value="TreeGrafter"/>
</dbReference>
<proteinExistence type="inferred from homology"/>
<evidence type="ECO:0000256" key="8">
    <source>
        <dbReference type="ARBA" id="ARBA00022989"/>
    </source>
</evidence>
<dbReference type="Pfam" id="PF01098">
    <property type="entry name" value="FTSW_RODA_SPOVE"/>
    <property type="match status" value="1"/>
</dbReference>
<keyword evidence="10 11" id="KW-0961">Cell wall biogenesis/degradation</keyword>
<comment type="subcellular location">
    <subcellularLocation>
        <location evidence="11">Cell inner membrane</location>
        <topology evidence="11">Multi-pass membrane protein</topology>
    </subcellularLocation>
    <subcellularLocation>
        <location evidence="1">Membrane</location>
        <topology evidence="1">Multi-pass membrane protein</topology>
    </subcellularLocation>
</comment>
<feature type="transmembrane region" description="Helical" evidence="11">
    <location>
        <begin position="337"/>
        <end position="358"/>
    </location>
</feature>
<keyword evidence="7 11" id="KW-0573">Peptidoglycan synthesis</keyword>
<comment type="function">
    <text evidence="11">Peptidoglycan polymerase that is essential for cell wall elongation.</text>
</comment>
<dbReference type="EMBL" id="JACHHP010000002">
    <property type="protein sequence ID" value="MBB5207434.1"/>
    <property type="molecule type" value="Genomic_DNA"/>
</dbReference>
<dbReference type="NCBIfam" id="TIGR02210">
    <property type="entry name" value="rodA_shape"/>
    <property type="match status" value="1"/>
</dbReference>
<dbReference type="Proteomes" id="UP000521199">
    <property type="component" value="Unassembled WGS sequence"/>
</dbReference>
<dbReference type="GO" id="GO:0008360">
    <property type="term" value="P:regulation of cell shape"/>
    <property type="evidence" value="ECO:0007669"/>
    <property type="project" value="UniProtKB-KW"/>
</dbReference>
<evidence type="ECO:0000256" key="6">
    <source>
        <dbReference type="ARBA" id="ARBA00022960"/>
    </source>
</evidence>
<keyword evidence="5 11" id="KW-0812">Transmembrane</keyword>
<comment type="similarity">
    <text evidence="11">Belongs to the SEDS family. MrdB/RodA subfamily.</text>
</comment>
<feature type="transmembrane region" description="Helical" evidence="11">
    <location>
        <begin position="76"/>
        <end position="94"/>
    </location>
</feature>
<keyword evidence="3 11" id="KW-0328">Glycosyltransferase</keyword>
<evidence type="ECO:0000256" key="9">
    <source>
        <dbReference type="ARBA" id="ARBA00023136"/>
    </source>
</evidence>
<dbReference type="GO" id="GO:0005886">
    <property type="term" value="C:plasma membrane"/>
    <property type="evidence" value="ECO:0007669"/>
    <property type="project" value="UniProtKB-SubCell"/>
</dbReference>
<evidence type="ECO:0000256" key="5">
    <source>
        <dbReference type="ARBA" id="ARBA00022692"/>
    </source>
</evidence>
<evidence type="ECO:0000256" key="7">
    <source>
        <dbReference type="ARBA" id="ARBA00022984"/>
    </source>
</evidence>
<dbReference type="GO" id="GO:0009252">
    <property type="term" value="P:peptidoglycan biosynthetic process"/>
    <property type="evidence" value="ECO:0007669"/>
    <property type="project" value="UniProtKB-UniRule"/>
</dbReference>
<comment type="pathway">
    <text evidence="11">Cell wall biogenesis; peptidoglycan biosynthesis.</text>
</comment>
<protein>
    <recommendedName>
        <fullName evidence="11">Peptidoglycan glycosyltransferase MrdB</fullName>
        <shortName evidence="11">PGT</shortName>
        <ecNumber evidence="11">2.4.99.28</ecNumber>
    </recommendedName>
    <alternativeName>
        <fullName evidence="11">Cell elongation protein RodA</fullName>
    </alternativeName>
    <alternativeName>
        <fullName evidence="11">Cell wall polymerase</fullName>
    </alternativeName>
    <alternativeName>
        <fullName evidence="11">Peptidoglycan polymerase</fullName>
        <shortName evidence="11">PG polymerase</shortName>
    </alternativeName>
</protein>
<evidence type="ECO:0000256" key="10">
    <source>
        <dbReference type="ARBA" id="ARBA00023316"/>
    </source>
</evidence>
<dbReference type="HAMAP" id="MF_02079">
    <property type="entry name" value="PGT_RodA"/>
    <property type="match status" value="1"/>
</dbReference>
<evidence type="ECO:0000256" key="2">
    <source>
        <dbReference type="ARBA" id="ARBA00022475"/>
    </source>
</evidence>
<dbReference type="PANTHER" id="PTHR30474">
    <property type="entry name" value="CELL CYCLE PROTEIN"/>
    <property type="match status" value="1"/>
</dbReference>
<dbReference type="EC" id="2.4.99.28" evidence="11"/>
<keyword evidence="11" id="KW-0997">Cell inner membrane</keyword>
<keyword evidence="6 11" id="KW-0133">Cell shape</keyword>
<feature type="transmembrane region" description="Helical" evidence="11">
    <location>
        <begin position="21"/>
        <end position="40"/>
    </location>
</feature>
<dbReference type="UniPathway" id="UPA00219"/>
<evidence type="ECO:0000256" key="1">
    <source>
        <dbReference type="ARBA" id="ARBA00004141"/>
    </source>
</evidence>
<dbReference type="GO" id="GO:0008955">
    <property type="term" value="F:peptidoglycan glycosyltransferase activity"/>
    <property type="evidence" value="ECO:0007669"/>
    <property type="project" value="UniProtKB-UniRule"/>
</dbReference>
<feature type="transmembrane region" description="Helical" evidence="11">
    <location>
        <begin position="271"/>
        <end position="292"/>
    </location>
</feature>
<dbReference type="GO" id="GO:0032153">
    <property type="term" value="C:cell division site"/>
    <property type="evidence" value="ECO:0007669"/>
    <property type="project" value="TreeGrafter"/>
</dbReference>
<keyword evidence="13" id="KW-1185">Reference proteome</keyword>
<sequence length="366" mass="39252">MNLFLRRWHRWVGPPRVDVPLLVALLLLVGIGLAVLHSAAGGNERLVWSQAARMGVGLIALWVISRIPPVQMRLWTPWLFAASLLLLALVPFLGTGRSGRHWLNLGVFYVQPAELLKLTVPMVVAAFLHARPLPPSWTAIAVSGVLVGVPCALIAIQPDLGTALLVGASGAFVVFLSGMAWWRIGLLAGLAAAALPLAWPFLREYQKQRLLTFMSPEADPLGSGWNIIQSKIAVGSGGVFGKGWGQGTQSRLEFLPEHTTDFIFAVLGEEFGLVGVLVILALYLFIIGRCLWIAANARDTYARLLGGALALTFFVYVIVNGGMVSGLLPVVGVPMPLLSYGGTSAVTLLAGFGIVMSIHAHRKFMG</sequence>
<accession>A0A7W8D3W1</accession>
<evidence type="ECO:0000256" key="3">
    <source>
        <dbReference type="ARBA" id="ARBA00022676"/>
    </source>
</evidence>
<feature type="transmembrane region" description="Helical" evidence="11">
    <location>
        <begin position="162"/>
        <end position="179"/>
    </location>
</feature>
<evidence type="ECO:0000313" key="13">
    <source>
        <dbReference type="Proteomes" id="UP000521199"/>
    </source>
</evidence>
<gene>
    <name evidence="11" type="primary">mrdB</name>
    <name evidence="11" type="synonym">rodA</name>
    <name evidence="12" type="ORF">HNQ52_000963</name>
</gene>
<keyword evidence="8 11" id="KW-1133">Transmembrane helix</keyword>
<reference evidence="12 13" key="1">
    <citation type="submission" date="2020-08" db="EMBL/GenBank/DDBJ databases">
        <title>Genomic Encyclopedia of Type Strains, Phase IV (KMG-IV): sequencing the most valuable type-strain genomes for metagenomic binning, comparative biology and taxonomic classification.</title>
        <authorList>
            <person name="Goeker M."/>
        </authorList>
    </citation>
    <scope>NUCLEOTIDE SEQUENCE [LARGE SCALE GENOMIC DNA]</scope>
    <source>
        <strain evidence="12 13">DSM 24163</strain>
    </source>
</reference>
<dbReference type="AlphaFoldDB" id="A0A7W8D3W1"/>
<comment type="catalytic activity">
    <reaction evidence="11">
        <text>[GlcNAc-(1-&gt;4)-Mur2Ac(oyl-L-Ala-gamma-D-Glu-L-Lys-D-Ala-D-Ala)](n)-di-trans,octa-cis-undecaprenyl diphosphate + beta-D-GlcNAc-(1-&gt;4)-Mur2Ac(oyl-L-Ala-gamma-D-Glu-L-Lys-D-Ala-D-Ala)-di-trans,octa-cis-undecaprenyl diphosphate = [GlcNAc-(1-&gt;4)-Mur2Ac(oyl-L-Ala-gamma-D-Glu-L-Lys-D-Ala-D-Ala)](n+1)-di-trans,octa-cis-undecaprenyl diphosphate + di-trans,octa-cis-undecaprenyl diphosphate + H(+)</text>
        <dbReference type="Rhea" id="RHEA:23708"/>
        <dbReference type="Rhea" id="RHEA-COMP:9602"/>
        <dbReference type="Rhea" id="RHEA-COMP:9603"/>
        <dbReference type="ChEBI" id="CHEBI:15378"/>
        <dbReference type="ChEBI" id="CHEBI:58405"/>
        <dbReference type="ChEBI" id="CHEBI:60033"/>
        <dbReference type="ChEBI" id="CHEBI:78435"/>
        <dbReference type="EC" id="2.4.99.28"/>
    </reaction>
</comment>
<dbReference type="InterPro" id="IPR011923">
    <property type="entry name" value="RodA/MrdB"/>
</dbReference>
<evidence type="ECO:0000256" key="11">
    <source>
        <dbReference type="HAMAP-Rule" id="MF_02079"/>
    </source>
</evidence>
<keyword evidence="4 11" id="KW-0808">Transferase</keyword>
<keyword evidence="9 11" id="KW-0472">Membrane</keyword>
<comment type="caution">
    <text evidence="12">The sequence shown here is derived from an EMBL/GenBank/DDBJ whole genome shotgun (WGS) entry which is preliminary data.</text>
</comment>
<dbReference type="InterPro" id="IPR001182">
    <property type="entry name" value="FtsW/RodA"/>
</dbReference>
<dbReference type="RefSeq" id="WP_183959992.1">
    <property type="nucleotide sequence ID" value="NZ_JACHHP010000002.1"/>
</dbReference>
<organism evidence="12 13">
    <name type="scientific">Chiayiivirga flava</name>
    <dbReference type="NCBI Taxonomy" id="659595"/>
    <lineage>
        <taxon>Bacteria</taxon>
        <taxon>Pseudomonadati</taxon>
        <taxon>Pseudomonadota</taxon>
        <taxon>Gammaproteobacteria</taxon>
        <taxon>Lysobacterales</taxon>
        <taxon>Lysobacteraceae</taxon>
        <taxon>Chiayiivirga</taxon>
    </lineage>
</organism>
<feature type="transmembrane region" description="Helical" evidence="11">
    <location>
        <begin position="304"/>
        <end position="331"/>
    </location>
</feature>